<keyword evidence="2 4" id="KW-0853">WD repeat</keyword>
<dbReference type="GeneID" id="101504886"/>
<reference evidence="6" key="1">
    <citation type="journal article" date="2013" name="Nat. Biotechnol.">
        <title>Draft genome sequence of chickpea (Cicer arietinum) provides a resource for trait improvement.</title>
        <authorList>
            <person name="Varshney R.K."/>
            <person name="Song C."/>
            <person name="Saxena R.K."/>
            <person name="Azam S."/>
            <person name="Yu S."/>
            <person name="Sharpe A.G."/>
            <person name="Cannon S."/>
            <person name="Baek J."/>
            <person name="Rosen B.D."/>
            <person name="Tar'an B."/>
            <person name="Millan T."/>
            <person name="Zhang X."/>
            <person name="Ramsay L.D."/>
            <person name="Iwata A."/>
            <person name="Wang Y."/>
            <person name="Nelson W."/>
            <person name="Farmer A.D."/>
            <person name="Gaur P.M."/>
            <person name="Soderlund C."/>
            <person name="Penmetsa R.V."/>
            <person name="Xu C."/>
            <person name="Bharti A.K."/>
            <person name="He W."/>
            <person name="Winter P."/>
            <person name="Zhao S."/>
            <person name="Hane J.K."/>
            <person name="Carrasquilla-Garcia N."/>
            <person name="Condie J.A."/>
            <person name="Upadhyaya H.D."/>
            <person name="Luo M.C."/>
            <person name="Thudi M."/>
            <person name="Gowda C.L."/>
            <person name="Singh N.P."/>
            <person name="Lichtenzveig J."/>
            <person name="Gali K.K."/>
            <person name="Rubio J."/>
            <person name="Nadarajan N."/>
            <person name="Dolezel J."/>
            <person name="Bansal K.C."/>
            <person name="Xu X."/>
            <person name="Edwards D."/>
            <person name="Zhang G."/>
            <person name="Kahl G."/>
            <person name="Gil J."/>
            <person name="Singh K.B."/>
            <person name="Datta S.K."/>
            <person name="Jackson S.A."/>
            <person name="Wang J."/>
            <person name="Cook D.R."/>
        </authorList>
    </citation>
    <scope>NUCLEOTIDE SEQUENCE [LARGE SCALE GENOMIC DNA]</scope>
    <source>
        <strain evidence="6">cv. CDC Frontier</strain>
    </source>
</reference>
<dbReference type="InterPro" id="IPR051959">
    <property type="entry name" value="PAK1-Kinase_Regulator"/>
</dbReference>
<reference evidence="7" key="2">
    <citation type="submission" date="2025-08" db="UniProtKB">
        <authorList>
            <consortium name="RefSeq"/>
        </authorList>
    </citation>
    <scope>IDENTIFICATION</scope>
    <source>
        <tissue evidence="7">Etiolated seedlings</tissue>
    </source>
</reference>
<dbReference type="Proteomes" id="UP000087171">
    <property type="component" value="Chromosome Ca3"/>
</dbReference>
<dbReference type="OrthoDB" id="308449at2759"/>
<dbReference type="PROSITE" id="PS00678">
    <property type="entry name" value="WD_REPEATS_1"/>
    <property type="match status" value="1"/>
</dbReference>
<dbReference type="PROSITE" id="PS50082">
    <property type="entry name" value="WD_REPEATS_2"/>
    <property type="match status" value="2"/>
</dbReference>
<organism evidence="6 7">
    <name type="scientific">Cicer arietinum</name>
    <name type="common">Chickpea</name>
    <name type="synonym">Garbanzo</name>
    <dbReference type="NCBI Taxonomy" id="3827"/>
    <lineage>
        <taxon>Eukaryota</taxon>
        <taxon>Viridiplantae</taxon>
        <taxon>Streptophyta</taxon>
        <taxon>Embryophyta</taxon>
        <taxon>Tracheophyta</taxon>
        <taxon>Spermatophyta</taxon>
        <taxon>Magnoliopsida</taxon>
        <taxon>eudicotyledons</taxon>
        <taxon>Gunneridae</taxon>
        <taxon>Pentapetalae</taxon>
        <taxon>rosids</taxon>
        <taxon>fabids</taxon>
        <taxon>Fabales</taxon>
        <taxon>Fabaceae</taxon>
        <taxon>Papilionoideae</taxon>
        <taxon>50 kb inversion clade</taxon>
        <taxon>NPAAA clade</taxon>
        <taxon>Hologalegina</taxon>
        <taxon>IRL clade</taxon>
        <taxon>Cicereae</taxon>
        <taxon>Cicer</taxon>
    </lineage>
</organism>
<dbReference type="InterPro" id="IPR020472">
    <property type="entry name" value="WD40_PAC1"/>
</dbReference>
<evidence type="ECO:0000256" key="4">
    <source>
        <dbReference type="PROSITE-ProRule" id="PRU00221"/>
    </source>
</evidence>
<dbReference type="KEGG" id="cam:101504886"/>
<evidence type="ECO:0000256" key="2">
    <source>
        <dbReference type="ARBA" id="ARBA00022574"/>
    </source>
</evidence>
<evidence type="ECO:0000313" key="6">
    <source>
        <dbReference type="Proteomes" id="UP000087171"/>
    </source>
</evidence>
<feature type="region of interest" description="Disordered" evidence="5">
    <location>
        <begin position="320"/>
        <end position="339"/>
    </location>
</feature>
<evidence type="ECO:0000313" key="7">
    <source>
        <dbReference type="RefSeq" id="XP_004493242.1"/>
    </source>
</evidence>
<dbReference type="PRINTS" id="PR00320">
    <property type="entry name" value="GPROTEINBRPT"/>
</dbReference>
<name>A0A1S2XR58_CICAR</name>
<dbReference type="RefSeq" id="XP_004493242.1">
    <property type="nucleotide sequence ID" value="XM_004493185.3"/>
</dbReference>
<dbReference type="InterPro" id="IPR019775">
    <property type="entry name" value="WD40_repeat_CS"/>
</dbReference>
<dbReference type="InterPro" id="IPR001680">
    <property type="entry name" value="WD40_rpt"/>
</dbReference>
<keyword evidence="3" id="KW-0677">Repeat</keyword>
<feature type="repeat" description="WD" evidence="4">
    <location>
        <begin position="221"/>
        <end position="244"/>
    </location>
</feature>
<protein>
    <submittedName>
        <fullName evidence="7">P21-activated protein kinase-interacting protein 1-like</fullName>
    </submittedName>
</protein>
<dbReference type="Pfam" id="PF00400">
    <property type="entry name" value="WD40"/>
    <property type="match status" value="3"/>
</dbReference>
<dbReference type="eggNOG" id="KOG0294">
    <property type="taxonomic scope" value="Eukaryota"/>
</dbReference>
<dbReference type="AlphaFoldDB" id="A0A1S2XR58"/>
<dbReference type="PaxDb" id="3827-XP_004493242.1"/>
<evidence type="ECO:0000256" key="5">
    <source>
        <dbReference type="SAM" id="MobiDB-lite"/>
    </source>
</evidence>
<dbReference type="InterPro" id="IPR036322">
    <property type="entry name" value="WD40_repeat_dom_sf"/>
</dbReference>
<dbReference type="PANTHER" id="PTHR44675:SF1">
    <property type="entry name" value="P21-ACTIVATED PROTEIN KINASE-INTERACTING PROTEIN 1"/>
    <property type="match status" value="1"/>
</dbReference>
<dbReference type="InterPro" id="IPR015943">
    <property type="entry name" value="WD40/YVTN_repeat-like_dom_sf"/>
</dbReference>
<accession>A0A1S2XR58</accession>
<dbReference type="SMART" id="SM00320">
    <property type="entry name" value="WD40"/>
    <property type="match status" value="5"/>
</dbReference>
<dbReference type="Gene3D" id="2.130.10.10">
    <property type="entry name" value="YVTN repeat-like/Quinoprotein amine dehydrogenase"/>
    <property type="match status" value="2"/>
</dbReference>
<keyword evidence="6" id="KW-1185">Reference proteome</keyword>
<dbReference type="PANTHER" id="PTHR44675">
    <property type="entry name" value="PAK1 INTERACTING PROTEIN 1"/>
    <property type="match status" value="1"/>
</dbReference>
<dbReference type="GO" id="GO:0042254">
    <property type="term" value="P:ribosome biogenesis"/>
    <property type="evidence" value="ECO:0007669"/>
    <property type="project" value="UniProtKB-KW"/>
</dbReference>
<gene>
    <name evidence="7" type="primary">LOC101504886</name>
</gene>
<evidence type="ECO:0000256" key="1">
    <source>
        <dbReference type="ARBA" id="ARBA00022517"/>
    </source>
</evidence>
<dbReference type="STRING" id="3827.A0A1S2XR58"/>
<feature type="repeat" description="WD" evidence="4">
    <location>
        <begin position="271"/>
        <end position="287"/>
    </location>
</feature>
<proteinExistence type="predicted"/>
<dbReference type="SUPFAM" id="SSF50978">
    <property type="entry name" value="WD40 repeat-like"/>
    <property type="match status" value="1"/>
</dbReference>
<keyword evidence="1" id="KW-0690">Ribosome biogenesis</keyword>
<sequence>MSNNRRISLVAGSYERFIWGFTLNPNKQTLTPLFSYPSHLSLIKTVAVSNSVVASGGSDDTIHLYNLSASSSLGSLNQHSATVTALSFYAPPHLPFPRNLVSADADGNLAIFDADGFVHLNTLSVHRKAVNDLAIHPSGKLALTVSHDNCFAMVNLVRGRRSFCCRLDKEASIVRFDASGDSFYMAADETVSVHQAEDARLLLELQCPKRVLCAAPARNGLLYTGGEDRNITAWDIKSGKAAYCIEEAHAARVKGIVVLSDEATGDDEPYLVASASSDGTIRVWDVRMAATEKPNPLAECKTQSRLTCLAGSCLKSAKQPQAGKSNTKVEDKNQMVIDQ</sequence>
<evidence type="ECO:0000256" key="3">
    <source>
        <dbReference type="ARBA" id="ARBA00022737"/>
    </source>
</evidence>